<keyword evidence="2" id="KW-0449">Lipoprotein</keyword>
<dbReference type="InterPro" id="IPR033399">
    <property type="entry name" value="TP_0789-like"/>
</dbReference>
<dbReference type="EMBL" id="DSBX01000258">
    <property type="protein sequence ID" value="HDQ99990.1"/>
    <property type="molecule type" value="Genomic_DNA"/>
</dbReference>
<name>A0A7V0T6B3_UNCW3</name>
<reference evidence="2" key="1">
    <citation type="journal article" date="2020" name="mSystems">
        <title>Genome- and Community-Level Interaction Insights into Carbon Utilization and Element Cycling Functions of Hydrothermarchaeota in Hydrothermal Sediment.</title>
        <authorList>
            <person name="Zhou Z."/>
            <person name="Liu Y."/>
            <person name="Xu W."/>
            <person name="Pan J."/>
            <person name="Luo Z.H."/>
            <person name="Li M."/>
        </authorList>
    </citation>
    <scope>NUCLEOTIDE SEQUENCE [LARGE SCALE GENOMIC DNA]</scope>
    <source>
        <strain evidence="2">SpSt-1182</strain>
    </source>
</reference>
<dbReference type="Proteomes" id="UP000885672">
    <property type="component" value="Unassembled WGS sequence"/>
</dbReference>
<dbReference type="Gene3D" id="2.50.20.10">
    <property type="entry name" value="Lipoprotein localisation LolA/LolB/LppX"/>
    <property type="match status" value="1"/>
</dbReference>
<organism evidence="2">
    <name type="scientific">candidate division WOR-3 bacterium</name>
    <dbReference type="NCBI Taxonomy" id="2052148"/>
    <lineage>
        <taxon>Bacteria</taxon>
        <taxon>Bacteria division WOR-3</taxon>
    </lineage>
</organism>
<feature type="domain" description="Uncharacterized protein TP-0789" evidence="1">
    <location>
        <begin position="64"/>
        <end position="239"/>
    </location>
</feature>
<dbReference type="AlphaFoldDB" id="A0A7V0T6B3"/>
<protein>
    <submittedName>
        <fullName evidence="2">Outer membrane lipoprotein-sorting protein</fullName>
    </submittedName>
</protein>
<comment type="caution">
    <text evidence="2">The sequence shown here is derived from an EMBL/GenBank/DDBJ whole genome shotgun (WGS) entry which is preliminary data.</text>
</comment>
<dbReference type="Pfam" id="PF17131">
    <property type="entry name" value="LolA_like"/>
    <property type="match status" value="1"/>
</dbReference>
<evidence type="ECO:0000313" key="2">
    <source>
        <dbReference type="EMBL" id="HDQ99990.1"/>
    </source>
</evidence>
<accession>A0A7V0T6B3</accession>
<proteinExistence type="predicted"/>
<gene>
    <name evidence="2" type="ORF">ENN51_06885</name>
</gene>
<evidence type="ECO:0000259" key="1">
    <source>
        <dbReference type="Pfam" id="PF17131"/>
    </source>
</evidence>
<dbReference type="CDD" id="cd16329">
    <property type="entry name" value="LolA_like"/>
    <property type="match status" value="1"/>
</dbReference>
<sequence>MKRQLLASLVVLGTFAQAGPGGREVLDRMKEMTVARDRAMEAVMTIRDRNGREQRRVIRSIMKGDDRVMVSFVEPSELAGVTFLSIPGGNMWIYLPAQGRVRRISGSMVSEGFGGSDFSYEEMADISFTGQDSIVEMNEVTIGDRPAWRFLLADGQARTRLWVDRERYVPLRVEKLGPGGEPEKKVELGDFRAAGDLRLPGRIVMHDLKKGSSTEIVVREFELNTGLPDSRFTEAGMKRGA</sequence>